<comment type="caution">
    <text evidence="2">The sequence shown here is derived from an EMBL/GenBank/DDBJ whole genome shotgun (WGS) entry which is preliminary data.</text>
</comment>
<dbReference type="AlphaFoldDB" id="A0AAD7KB74"/>
<evidence type="ECO:0000313" key="3">
    <source>
        <dbReference type="Proteomes" id="UP001215280"/>
    </source>
</evidence>
<evidence type="ECO:0000256" key="1">
    <source>
        <dbReference type="SAM" id="MobiDB-lite"/>
    </source>
</evidence>
<name>A0AAD7KB74_9AGAR</name>
<proteinExistence type="predicted"/>
<reference evidence="2" key="1">
    <citation type="submission" date="2023-03" db="EMBL/GenBank/DDBJ databases">
        <title>Massive genome expansion in bonnet fungi (Mycena s.s.) driven by repeated elements and novel gene families across ecological guilds.</title>
        <authorList>
            <consortium name="Lawrence Berkeley National Laboratory"/>
            <person name="Harder C.B."/>
            <person name="Miyauchi S."/>
            <person name="Viragh M."/>
            <person name="Kuo A."/>
            <person name="Thoen E."/>
            <person name="Andreopoulos B."/>
            <person name="Lu D."/>
            <person name="Skrede I."/>
            <person name="Drula E."/>
            <person name="Henrissat B."/>
            <person name="Morin E."/>
            <person name="Kohler A."/>
            <person name="Barry K."/>
            <person name="LaButti K."/>
            <person name="Morin E."/>
            <person name="Salamov A."/>
            <person name="Lipzen A."/>
            <person name="Mereny Z."/>
            <person name="Hegedus B."/>
            <person name="Baldrian P."/>
            <person name="Stursova M."/>
            <person name="Weitz H."/>
            <person name="Taylor A."/>
            <person name="Grigoriev I.V."/>
            <person name="Nagy L.G."/>
            <person name="Martin F."/>
            <person name="Kauserud H."/>
        </authorList>
    </citation>
    <scope>NUCLEOTIDE SEQUENCE</scope>
    <source>
        <strain evidence="2">CBHHK188m</strain>
    </source>
</reference>
<feature type="compositionally biased region" description="Low complexity" evidence="1">
    <location>
        <begin position="73"/>
        <end position="82"/>
    </location>
</feature>
<feature type="region of interest" description="Disordered" evidence="1">
    <location>
        <begin position="228"/>
        <end position="255"/>
    </location>
</feature>
<feature type="region of interest" description="Disordered" evidence="1">
    <location>
        <begin position="73"/>
        <end position="94"/>
    </location>
</feature>
<organism evidence="2 3">
    <name type="scientific">Mycena maculata</name>
    <dbReference type="NCBI Taxonomy" id="230809"/>
    <lineage>
        <taxon>Eukaryota</taxon>
        <taxon>Fungi</taxon>
        <taxon>Dikarya</taxon>
        <taxon>Basidiomycota</taxon>
        <taxon>Agaricomycotina</taxon>
        <taxon>Agaricomycetes</taxon>
        <taxon>Agaricomycetidae</taxon>
        <taxon>Agaricales</taxon>
        <taxon>Marasmiineae</taxon>
        <taxon>Mycenaceae</taxon>
        <taxon>Mycena</taxon>
    </lineage>
</organism>
<gene>
    <name evidence="2" type="ORF">DFH07DRAFT_392648</name>
</gene>
<accession>A0AAD7KB74</accession>
<dbReference type="EMBL" id="JARJLG010000004">
    <property type="protein sequence ID" value="KAJ7781985.1"/>
    <property type="molecule type" value="Genomic_DNA"/>
</dbReference>
<sequence length="269" mass="28839">MGRALFSETYGFKAPAIRVEPEPICPTFNKWSVYNRFDPDSDEFFEDAEWEAFVDKEAPNGLEHPVADAQLQLGQSSPSSGSDTESDRGSPILDLPARSIPMNIIWDRLVDESAAAVGDEQVLADIPGYARADEPDDRLAIRATADSGRAVTVSVASPIHPPSALRNSTTATDLAPAIAIPVAPSTPGPESPVSPSTPPSVYTHLQMMTPSPPPTVTPRIYMWGPRTHVPASPGSPSVRHTHSAGPLLSNPGARQSLARLPTRRRVQNV</sequence>
<evidence type="ECO:0000313" key="2">
    <source>
        <dbReference type="EMBL" id="KAJ7781985.1"/>
    </source>
</evidence>
<keyword evidence="3" id="KW-1185">Reference proteome</keyword>
<dbReference type="Proteomes" id="UP001215280">
    <property type="component" value="Unassembled WGS sequence"/>
</dbReference>
<protein>
    <submittedName>
        <fullName evidence="2">Uncharacterized protein</fullName>
    </submittedName>
</protein>